<sequence>MADYQQVRRRDANASRAALLEAAAELFAERGYDRTTVRDIAGRAGVNQALLFRYFGSKEALFAAVVARAGRDKLAEAPGDRVYAHILRAILDEEQKDRKNHSLQIMLRSSAEDVAVKTIRQELGQDYIRAIGELTDAQDADIRAHLALAWIVGIDMLRTVGGAEPLASADPEDIVKYVLPAVRTLLERAQDV</sequence>
<feature type="DNA-binding region" description="H-T-H motif" evidence="2">
    <location>
        <begin position="36"/>
        <end position="55"/>
    </location>
</feature>
<gene>
    <name evidence="4" type="ORF">EV192_113167</name>
</gene>
<feature type="domain" description="HTH tetR-type" evidence="3">
    <location>
        <begin position="13"/>
        <end position="73"/>
    </location>
</feature>
<dbReference type="InterPro" id="IPR009057">
    <property type="entry name" value="Homeodomain-like_sf"/>
</dbReference>
<dbReference type="RefSeq" id="WP_132124735.1">
    <property type="nucleotide sequence ID" value="NZ_SLWS01000013.1"/>
</dbReference>
<dbReference type="PROSITE" id="PS50977">
    <property type="entry name" value="HTH_TETR_2"/>
    <property type="match status" value="1"/>
</dbReference>
<dbReference type="AlphaFoldDB" id="A0A4R2IZJ8"/>
<reference evidence="4 5" key="1">
    <citation type="submission" date="2019-03" db="EMBL/GenBank/DDBJ databases">
        <title>Genomic Encyclopedia of Type Strains, Phase IV (KMG-IV): sequencing the most valuable type-strain genomes for metagenomic binning, comparative biology and taxonomic classification.</title>
        <authorList>
            <person name="Goeker M."/>
        </authorList>
    </citation>
    <scope>NUCLEOTIDE SEQUENCE [LARGE SCALE GENOMIC DNA]</scope>
    <source>
        <strain evidence="4 5">DSM 45934</strain>
    </source>
</reference>
<dbReference type="InterPro" id="IPR036271">
    <property type="entry name" value="Tet_transcr_reg_TetR-rel_C_sf"/>
</dbReference>
<dbReference type="GO" id="GO:0000976">
    <property type="term" value="F:transcription cis-regulatory region binding"/>
    <property type="evidence" value="ECO:0007669"/>
    <property type="project" value="TreeGrafter"/>
</dbReference>
<name>A0A4R2IZJ8_9PSEU</name>
<dbReference type="PANTHER" id="PTHR30055:SF235">
    <property type="entry name" value="TRANSCRIPTIONAL REGULATORY PROTEIN"/>
    <property type="match status" value="1"/>
</dbReference>
<dbReference type="PANTHER" id="PTHR30055">
    <property type="entry name" value="HTH-TYPE TRANSCRIPTIONAL REGULATOR RUTR"/>
    <property type="match status" value="1"/>
</dbReference>
<evidence type="ECO:0000313" key="5">
    <source>
        <dbReference type="Proteomes" id="UP000295680"/>
    </source>
</evidence>
<evidence type="ECO:0000313" key="4">
    <source>
        <dbReference type="EMBL" id="TCO50787.1"/>
    </source>
</evidence>
<keyword evidence="1 2" id="KW-0238">DNA-binding</keyword>
<evidence type="ECO:0000256" key="1">
    <source>
        <dbReference type="ARBA" id="ARBA00023125"/>
    </source>
</evidence>
<protein>
    <submittedName>
        <fullName evidence="4">TetR family transcriptional regulator</fullName>
    </submittedName>
</protein>
<comment type="caution">
    <text evidence="4">The sequence shown here is derived from an EMBL/GenBank/DDBJ whole genome shotgun (WGS) entry which is preliminary data.</text>
</comment>
<dbReference type="InterPro" id="IPR001647">
    <property type="entry name" value="HTH_TetR"/>
</dbReference>
<dbReference type="SUPFAM" id="SSF48498">
    <property type="entry name" value="Tetracyclin repressor-like, C-terminal domain"/>
    <property type="match status" value="1"/>
</dbReference>
<dbReference type="InterPro" id="IPR041678">
    <property type="entry name" value="TetR_C_16"/>
</dbReference>
<dbReference type="Pfam" id="PF00440">
    <property type="entry name" value="TetR_N"/>
    <property type="match status" value="1"/>
</dbReference>
<organism evidence="4 5">
    <name type="scientific">Actinocrispum wychmicini</name>
    <dbReference type="NCBI Taxonomy" id="1213861"/>
    <lineage>
        <taxon>Bacteria</taxon>
        <taxon>Bacillati</taxon>
        <taxon>Actinomycetota</taxon>
        <taxon>Actinomycetes</taxon>
        <taxon>Pseudonocardiales</taxon>
        <taxon>Pseudonocardiaceae</taxon>
        <taxon>Actinocrispum</taxon>
    </lineage>
</organism>
<dbReference type="OrthoDB" id="3210235at2"/>
<dbReference type="Proteomes" id="UP000295680">
    <property type="component" value="Unassembled WGS sequence"/>
</dbReference>
<dbReference type="EMBL" id="SLWS01000013">
    <property type="protein sequence ID" value="TCO50787.1"/>
    <property type="molecule type" value="Genomic_DNA"/>
</dbReference>
<dbReference type="PRINTS" id="PR00455">
    <property type="entry name" value="HTHTETR"/>
</dbReference>
<dbReference type="Pfam" id="PF17920">
    <property type="entry name" value="TetR_C_16"/>
    <property type="match status" value="1"/>
</dbReference>
<evidence type="ECO:0000256" key="2">
    <source>
        <dbReference type="PROSITE-ProRule" id="PRU00335"/>
    </source>
</evidence>
<proteinExistence type="predicted"/>
<keyword evidence="5" id="KW-1185">Reference proteome</keyword>
<dbReference type="PROSITE" id="PS01081">
    <property type="entry name" value="HTH_TETR_1"/>
    <property type="match status" value="1"/>
</dbReference>
<evidence type="ECO:0000259" key="3">
    <source>
        <dbReference type="PROSITE" id="PS50977"/>
    </source>
</evidence>
<accession>A0A4R2IZJ8</accession>
<dbReference type="InterPro" id="IPR050109">
    <property type="entry name" value="HTH-type_TetR-like_transc_reg"/>
</dbReference>
<dbReference type="InterPro" id="IPR023772">
    <property type="entry name" value="DNA-bd_HTH_TetR-type_CS"/>
</dbReference>
<dbReference type="GO" id="GO:0003700">
    <property type="term" value="F:DNA-binding transcription factor activity"/>
    <property type="evidence" value="ECO:0007669"/>
    <property type="project" value="TreeGrafter"/>
</dbReference>
<dbReference type="Gene3D" id="1.10.357.10">
    <property type="entry name" value="Tetracycline Repressor, domain 2"/>
    <property type="match status" value="1"/>
</dbReference>
<dbReference type="SUPFAM" id="SSF46689">
    <property type="entry name" value="Homeodomain-like"/>
    <property type="match status" value="1"/>
</dbReference>